<comment type="similarity">
    <text evidence="1">Belongs to the SIP5 family.</text>
</comment>
<feature type="region of interest" description="Disordered" evidence="2">
    <location>
        <begin position="408"/>
        <end position="441"/>
    </location>
</feature>
<accession>A0A1G4JFZ3</accession>
<dbReference type="EMBL" id="LT598463">
    <property type="protein sequence ID" value="SCU89220.1"/>
    <property type="molecule type" value="Genomic_DNA"/>
</dbReference>
<keyword evidence="4" id="KW-1185">Reference proteome</keyword>
<sequence length="470" mass="53007">MGNVPGKLDEENAIRSGRSYSTSDTTRRNSASVVTGRAQRASSLVGTILNGRTRSDSLMHGHSSNPYKRKSTKEKERLKEKHAKELVVKFDECVDGGFLAPFGCFGLDKLDYDARVVKGLIVDRKLAPFYLPLDDFDPEWTRKEVVKVVDALPLHAPFEEDTDEYDGVATGSLADDDFDSLIDKTLSRREQRKHRLKIFNARLYKKRIAWQEKENERYLDKKLETRSGGSRAAGLLMSDDLKVALYTHGTECPICFLYFPEPMNKSRCCLQPICSQCFVQIKRAPPHFPHDEEDTDVQDEEKDPNLLVSEPASCPYCATPDFGVTYDAPEERRVGVLAPLPGTFVLSVPSRSELFKDTNSIGRRGSVPADDPTVVKSDTIRPDWQIELNKERMRLARRSANATAIHVSNQLVDPSHQNVSTHTSTSVPRSEFTPTSLSPRDLEQQMIDHAIRLSLAEQKDSKRSRNSNHR</sequence>
<protein>
    <submittedName>
        <fullName evidence="3">LAMI_0D12794g1_1</fullName>
    </submittedName>
</protein>
<feature type="region of interest" description="Disordered" evidence="2">
    <location>
        <begin position="54"/>
        <end position="76"/>
    </location>
</feature>
<dbReference type="PANTHER" id="PTHR31315:SF1">
    <property type="entry name" value="PROTEIN SIP5"/>
    <property type="match status" value="1"/>
</dbReference>
<dbReference type="InterPro" id="IPR039301">
    <property type="entry name" value="Sip5/DA2"/>
</dbReference>
<proteinExistence type="inferred from homology"/>
<dbReference type="OrthoDB" id="21471at2759"/>
<evidence type="ECO:0000313" key="3">
    <source>
        <dbReference type="EMBL" id="SCU89220.1"/>
    </source>
</evidence>
<feature type="region of interest" description="Disordered" evidence="2">
    <location>
        <begin position="1"/>
        <end position="38"/>
    </location>
</feature>
<evidence type="ECO:0000313" key="4">
    <source>
        <dbReference type="Proteomes" id="UP000191024"/>
    </source>
</evidence>
<dbReference type="STRING" id="1230905.A0A1G4JFZ3"/>
<dbReference type="PANTHER" id="PTHR31315">
    <property type="entry name" value="PROTEIN SIP5"/>
    <property type="match status" value="1"/>
</dbReference>
<organism evidence="3 4">
    <name type="scientific">Lachancea mirantina</name>
    <dbReference type="NCBI Taxonomy" id="1230905"/>
    <lineage>
        <taxon>Eukaryota</taxon>
        <taxon>Fungi</taxon>
        <taxon>Dikarya</taxon>
        <taxon>Ascomycota</taxon>
        <taxon>Saccharomycotina</taxon>
        <taxon>Saccharomycetes</taxon>
        <taxon>Saccharomycetales</taxon>
        <taxon>Saccharomycetaceae</taxon>
        <taxon>Lachancea</taxon>
    </lineage>
</organism>
<name>A0A1G4JFZ3_9SACH</name>
<feature type="compositionally biased region" description="Polar residues" evidence="2">
    <location>
        <begin position="18"/>
        <end position="33"/>
    </location>
</feature>
<feature type="compositionally biased region" description="Polar residues" evidence="2">
    <location>
        <begin position="408"/>
        <end position="438"/>
    </location>
</feature>
<dbReference type="CDD" id="cd24139">
    <property type="entry name" value="SIP5-like"/>
    <property type="match status" value="1"/>
</dbReference>
<gene>
    <name evidence="3" type="ORF">LAMI_0D12794G</name>
</gene>
<dbReference type="GO" id="GO:0005737">
    <property type="term" value="C:cytoplasm"/>
    <property type="evidence" value="ECO:0007669"/>
    <property type="project" value="TreeGrafter"/>
</dbReference>
<dbReference type="AlphaFoldDB" id="A0A1G4JFZ3"/>
<dbReference type="Proteomes" id="UP000191024">
    <property type="component" value="Chromosome D"/>
</dbReference>
<evidence type="ECO:0000256" key="2">
    <source>
        <dbReference type="SAM" id="MobiDB-lite"/>
    </source>
</evidence>
<evidence type="ECO:0000256" key="1">
    <source>
        <dbReference type="ARBA" id="ARBA00010402"/>
    </source>
</evidence>
<reference evidence="3 4" key="1">
    <citation type="submission" date="2016-03" db="EMBL/GenBank/DDBJ databases">
        <authorList>
            <person name="Devillers H."/>
        </authorList>
    </citation>
    <scope>NUCLEOTIDE SEQUENCE [LARGE SCALE GENOMIC DNA]</scope>
    <source>
        <strain evidence="3">CBS 11717</strain>
    </source>
</reference>